<dbReference type="PANTHER" id="PTHR31118">
    <property type="entry name" value="CYCLASE-LIKE PROTEIN 2"/>
    <property type="match status" value="1"/>
</dbReference>
<evidence type="ECO:0000313" key="1">
    <source>
        <dbReference type="EMBL" id="SVB36573.1"/>
    </source>
</evidence>
<dbReference type="InterPro" id="IPR037175">
    <property type="entry name" value="KFase_sf"/>
</dbReference>
<dbReference type="GO" id="GO:0004061">
    <property type="term" value="F:arylformamidase activity"/>
    <property type="evidence" value="ECO:0007669"/>
    <property type="project" value="InterPro"/>
</dbReference>
<dbReference type="EMBL" id="UINC01038894">
    <property type="protein sequence ID" value="SVB36573.1"/>
    <property type="molecule type" value="Genomic_DNA"/>
</dbReference>
<dbReference type="Pfam" id="PF04199">
    <property type="entry name" value="Cyclase"/>
    <property type="match status" value="1"/>
</dbReference>
<proteinExistence type="predicted"/>
<name>A0A382DG45_9ZZZZ</name>
<accession>A0A382DG45</accession>
<dbReference type="PANTHER" id="PTHR31118:SF32">
    <property type="entry name" value="KYNURENINE FORMAMIDASE"/>
    <property type="match status" value="1"/>
</dbReference>
<gene>
    <name evidence="1" type="ORF">METZ01_LOCUS189427</name>
</gene>
<organism evidence="1">
    <name type="scientific">marine metagenome</name>
    <dbReference type="NCBI Taxonomy" id="408172"/>
    <lineage>
        <taxon>unclassified sequences</taxon>
        <taxon>metagenomes</taxon>
        <taxon>ecological metagenomes</taxon>
    </lineage>
</organism>
<dbReference type="AlphaFoldDB" id="A0A382DG45"/>
<evidence type="ECO:0008006" key="2">
    <source>
        <dbReference type="Google" id="ProtNLM"/>
    </source>
</evidence>
<dbReference type="SUPFAM" id="SSF102198">
    <property type="entry name" value="Putative cyclase"/>
    <property type="match status" value="1"/>
</dbReference>
<dbReference type="InterPro" id="IPR007325">
    <property type="entry name" value="KFase/CYL"/>
</dbReference>
<reference evidence="1" key="1">
    <citation type="submission" date="2018-05" db="EMBL/GenBank/DDBJ databases">
        <authorList>
            <person name="Lanie J.A."/>
            <person name="Ng W.-L."/>
            <person name="Kazmierczak K.M."/>
            <person name="Andrzejewski T.M."/>
            <person name="Davidsen T.M."/>
            <person name="Wayne K.J."/>
            <person name="Tettelin H."/>
            <person name="Glass J.I."/>
            <person name="Rusch D."/>
            <person name="Podicherti R."/>
            <person name="Tsui H.-C.T."/>
            <person name="Winkler M.E."/>
        </authorList>
    </citation>
    <scope>NUCLEOTIDE SEQUENCE</scope>
</reference>
<dbReference type="GO" id="GO:0019441">
    <property type="term" value="P:L-tryptophan catabolic process to kynurenine"/>
    <property type="evidence" value="ECO:0007669"/>
    <property type="project" value="InterPro"/>
</dbReference>
<protein>
    <recommendedName>
        <fullName evidence="2">Cyclase family protein</fullName>
    </recommendedName>
</protein>
<sequence>MSTDCLKYYDLTHRWGHGMPQWPSSPGVNAYVKKFHAKDGVYEMEFEGIMHRGTHMDAPLHVTENTPSLTGYPLWRFFGTGVAVSIPKGKWGVITAEELENAEPRICENDIVMINTGMHHKMADTDEYYAYSPGLYKEAAEWLVERKIKMMGIDVQALDHPLGTKLVDHGPGPSHPHLMDEYMDEMGRDVMDDFPHWEISHKTLMVKGGIPGIENVGGDLDDVTGKRCTFMAFPWRWPEGEGCGVRVIAVVDPEQEFRIPDLQE</sequence>
<dbReference type="Gene3D" id="3.50.30.50">
    <property type="entry name" value="Putative cyclase"/>
    <property type="match status" value="1"/>
</dbReference>